<organism evidence="2 3">
    <name type="scientific">Zostera marina</name>
    <name type="common">Eelgrass</name>
    <dbReference type="NCBI Taxonomy" id="29655"/>
    <lineage>
        <taxon>Eukaryota</taxon>
        <taxon>Viridiplantae</taxon>
        <taxon>Streptophyta</taxon>
        <taxon>Embryophyta</taxon>
        <taxon>Tracheophyta</taxon>
        <taxon>Spermatophyta</taxon>
        <taxon>Magnoliopsida</taxon>
        <taxon>Liliopsida</taxon>
        <taxon>Zosteraceae</taxon>
        <taxon>Zostera</taxon>
    </lineage>
</organism>
<evidence type="ECO:0000256" key="1">
    <source>
        <dbReference type="SAM" id="MobiDB-lite"/>
    </source>
</evidence>
<name>A0A0K9PM76_ZOSMR</name>
<reference evidence="3" key="1">
    <citation type="journal article" date="2016" name="Nature">
        <title>The genome of the seagrass Zostera marina reveals angiosperm adaptation to the sea.</title>
        <authorList>
            <person name="Olsen J.L."/>
            <person name="Rouze P."/>
            <person name="Verhelst B."/>
            <person name="Lin Y.-C."/>
            <person name="Bayer T."/>
            <person name="Collen J."/>
            <person name="Dattolo E."/>
            <person name="De Paoli E."/>
            <person name="Dittami S."/>
            <person name="Maumus F."/>
            <person name="Michel G."/>
            <person name="Kersting A."/>
            <person name="Lauritano C."/>
            <person name="Lohaus R."/>
            <person name="Toepel M."/>
            <person name="Tonon T."/>
            <person name="Vanneste K."/>
            <person name="Amirebrahimi M."/>
            <person name="Brakel J."/>
            <person name="Bostroem C."/>
            <person name="Chovatia M."/>
            <person name="Grimwood J."/>
            <person name="Jenkins J.W."/>
            <person name="Jueterbock A."/>
            <person name="Mraz A."/>
            <person name="Stam W.T."/>
            <person name="Tice H."/>
            <person name="Bornberg-Bauer E."/>
            <person name="Green P.J."/>
            <person name="Pearson G.A."/>
            <person name="Procaccini G."/>
            <person name="Duarte C.M."/>
            <person name="Schmutz J."/>
            <person name="Reusch T.B.H."/>
            <person name="Van de Peer Y."/>
        </authorList>
    </citation>
    <scope>NUCLEOTIDE SEQUENCE [LARGE SCALE GENOMIC DNA]</scope>
    <source>
        <strain evidence="3">cv. Finnish</strain>
    </source>
</reference>
<dbReference type="EMBL" id="LFYR01000729">
    <property type="protein sequence ID" value="KMZ70069.1"/>
    <property type="molecule type" value="Genomic_DNA"/>
</dbReference>
<dbReference type="AlphaFoldDB" id="A0A0K9PM76"/>
<dbReference type="InterPro" id="IPR039923">
    <property type="entry name" value="Protodermal_1"/>
</dbReference>
<feature type="compositionally biased region" description="Low complexity" evidence="1">
    <location>
        <begin position="69"/>
        <end position="78"/>
    </location>
</feature>
<protein>
    <recommendedName>
        <fullName evidence="4">Protodermal factor 1</fullName>
    </recommendedName>
</protein>
<dbReference type="STRING" id="29655.A0A0K9PM76"/>
<keyword evidence="3" id="KW-1185">Reference proteome</keyword>
<dbReference type="Proteomes" id="UP000036987">
    <property type="component" value="Unassembled WGS sequence"/>
</dbReference>
<comment type="caution">
    <text evidence="2">The sequence shown here is derived from an EMBL/GenBank/DDBJ whole genome shotgun (WGS) entry which is preliminary data.</text>
</comment>
<dbReference type="PANTHER" id="PTHR33210:SF18">
    <property type="entry name" value="PROTODERMAL FACTOR 1"/>
    <property type="match status" value="1"/>
</dbReference>
<gene>
    <name evidence="2" type="ORF">ZOSMA_1G00400</name>
</gene>
<accession>A0A0K9PM76</accession>
<dbReference type="PANTHER" id="PTHR33210">
    <property type="entry name" value="PROTODERMAL FACTOR 1"/>
    <property type="match status" value="1"/>
</dbReference>
<evidence type="ECO:0000313" key="3">
    <source>
        <dbReference type="Proteomes" id="UP000036987"/>
    </source>
</evidence>
<proteinExistence type="predicted"/>
<dbReference type="OMA" id="WRTHSAL"/>
<evidence type="ECO:0000313" key="2">
    <source>
        <dbReference type="EMBL" id="KMZ70069.1"/>
    </source>
</evidence>
<evidence type="ECO:0008006" key="4">
    <source>
        <dbReference type="Google" id="ProtNLM"/>
    </source>
</evidence>
<dbReference type="OrthoDB" id="696797at2759"/>
<feature type="compositionally biased region" description="Pro residues" evidence="1">
    <location>
        <begin position="79"/>
        <end position="90"/>
    </location>
</feature>
<feature type="region of interest" description="Disordered" evidence="1">
    <location>
        <begin position="26"/>
        <end position="92"/>
    </location>
</feature>
<sequence length="202" mass="21210">MAMLCQNVLIPVTSCNCYPPPTTGGAPIYGTSPPAHKGGGGGGSGKDKSGSRSPSPTHKGSGSYPKPPSHSSSGVSSKPPLPPPATPIPSNPGTCDFWRTHSALMWELVGYWRTIGGLFGAPVTPIFGDITLNQALESTRRDGYGDLLREGTASLLNTFANPKFPFTAQQIREKFSAAVQGNEDTAALQAREFKLANEGHLM</sequence>